<sequence>MASKALINLLLCGRSDLFFHYENRCSYTVWLAASPSVGDADPERNPETLEIFSMPVDWTGIVSGLGPTAPTMPHFISRVKLGTVALAP</sequence>
<gene>
    <name evidence="1" type="ORF">CJ030_MR2G025724</name>
</gene>
<comment type="caution">
    <text evidence="1">The sequence shown here is derived from an EMBL/GenBank/DDBJ whole genome shotgun (WGS) entry which is preliminary data.</text>
</comment>
<dbReference type="Proteomes" id="UP000516437">
    <property type="component" value="Chromosome 2"/>
</dbReference>
<proteinExistence type="predicted"/>
<dbReference type="AlphaFoldDB" id="A0A6A1WEC7"/>
<reference evidence="1 2" key="1">
    <citation type="journal article" date="2019" name="Plant Biotechnol. J.">
        <title>The red bayberry genome and genetic basis of sex determination.</title>
        <authorList>
            <person name="Jia H.M."/>
            <person name="Jia H.J."/>
            <person name="Cai Q.L."/>
            <person name="Wang Y."/>
            <person name="Zhao H.B."/>
            <person name="Yang W.F."/>
            <person name="Wang G.Y."/>
            <person name="Li Y.H."/>
            <person name="Zhan D.L."/>
            <person name="Shen Y.T."/>
            <person name="Niu Q.F."/>
            <person name="Chang L."/>
            <person name="Qiu J."/>
            <person name="Zhao L."/>
            <person name="Xie H.B."/>
            <person name="Fu W.Y."/>
            <person name="Jin J."/>
            <person name="Li X.W."/>
            <person name="Jiao Y."/>
            <person name="Zhou C.C."/>
            <person name="Tu T."/>
            <person name="Chai C.Y."/>
            <person name="Gao J.L."/>
            <person name="Fan L.J."/>
            <person name="van de Weg E."/>
            <person name="Wang J.Y."/>
            <person name="Gao Z.S."/>
        </authorList>
    </citation>
    <scope>NUCLEOTIDE SEQUENCE [LARGE SCALE GENOMIC DNA]</scope>
    <source>
        <tissue evidence="1">Leaves</tissue>
    </source>
</reference>
<accession>A0A6A1WEC7</accession>
<protein>
    <submittedName>
        <fullName evidence="1">Uncharacterized protein</fullName>
    </submittedName>
</protein>
<organism evidence="1 2">
    <name type="scientific">Morella rubra</name>
    <name type="common">Chinese bayberry</name>
    <dbReference type="NCBI Taxonomy" id="262757"/>
    <lineage>
        <taxon>Eukaryota</taxon>
        <taxon>Viridiplantae</taxon>
        <taxon>Streptophyta</taxon>
        <taxon>Embryophyta</taxon>
        <taxon>Tracheophyta</taxon>
        <taxon>Spermatophyta</taxon>
        <taxon>Magnoliopsida</taxon>
        <taxon>eudicotyledons</taxon>
        <taxon>Gunneridae</taxon>
        <taxon>Pentapetalae</taxon>
        <taxon>rosids</taxon>
        <taxon>fabids</taxon>
        <taxon>Fagales</taxon>
        <taxon>Myricaceae</taxon>
        <taxon>Morella</taxon>
    </lineage>
</organism>
<name>A0A6A1WEC7_9ROSI</name>
<keyword evidence="2" id="KW-1185">Reference proteome</keyword>
<dbReference type="EMBL" id="RXIC02000020">
    <property type="protein sequence ID" value="KAB1221190.1"/>
    <property type="molecule type" value="Genomic_DNA"/>
</dbReference>
<evidence type="ECO:0000313" key="1">
    <source>
        <dbReference type="EMBL" id="KAB1221190.1"/>
    </source>
</evidence>
<evidence type="ECO:0000313" key="2">
    <source>
        <dbReference type="Proteomes" id="UP000516437"/>
    </source>
</evidence>